<reference evidence="1 2" key="1">
    <citation type="journal article" name="Sci. Rep.">
        <title>Telomere-to-telomere assembled and centromere annotated genomes of the two main subspecies of the button mushroom Agaricus bisporus reveal especially polymorphic chromosome ends.</title>
        <authorList>
            <person name="Sonnenberg A.S.M."/>
            <person name="Sedaghat-Telgerd N."/>
            <person name="Lavrijssen B."/>
            <person name="Ohm R.A."/>
            <person name="Hendrickx P.M."/>
            <person name="Scholtmeijer K."/>
            <person name="Baars J.J.P."/>
            <person name="van Peer A."/>
        </authorList>
    </citation>
    <scope>NUCLEOTIDE SEQUENCE [LARGE SCALE GENOMIC DNA]</scope>
    <source>
        <strain evidence="1 2">H119_p4</strain>
    </source>
</reference>
<dbReference type="EMBL" id="JABXXO010000003">
    <property type="protein sequence ID" value="KAF7782421.1"/>
    <property type="molecule type" value="Genomic_DNA"/>
</dbReference>
<proteinExistence type="predicted"/>
<organism evidence="1 2">
    <name type="scientific">Agaricus bisporus var. burnettii</name>
    <dbReference type="NCBI Taxonomy" id="192524"/>
    <lineage>
        <taxon>Eukaryota</taxon>
        <taxon>Fungi</taxon>
        <taxon>Dikarya</taxon>
        <taxon>Basidiomycota</taxon>
        <taxon>Agaricomycotina</taxon>
        <taxon>Agaricomycetes</taxon>
        <taxon>Agaricomycetidae</taxon>
        <taxon>Agaricales</taxon>
        <taxon>Agaricineae</taxon>
        <taxon>Agaricaceae</taxon>
        <taxon>Agaricus</taxon>
    </lineage>
</organism>
<name>A0A8H7F7U1_AGABI</name>
<evidence type="ECO:0000313" key="2">
    <source>
        <dbReference type="Proteomes" id="UP000629468"/>
    </source>
</evidence>
<protein>
    <submittedName>
        <fullName evidence="1">Uncharacterized protein</fullName>
    </submittedName>
</protein>
<sequence>MSLTWFNIQRVPRVSKPDYMEQEFPLALQISIYPGLSRYQASTEHSLYSLFSCPVQALSCGMDKDTQAFICFIFIGWNLDF</sequence>
<gene>
    <name evidence="1" type="ORF">Agabi119p4_1797</name>
</gene>
<dbReference type="AlphaFoldDB" id="A0A8H7F7U1"/>
<accession>A0A8H7F7U1</accession>
<comment type="caution">
    <text evidence="1">The sequence shown here is derived from an EMBL/GenBank/DDBJ whole genome shotgun (WGS) entry which is preliminary data.</text>
</comment>
<evidence type="ECO:0000313" key="1">
    <source>
        <dbReference type="EMBL" id="KAF7782421.1"/>
    </source>
</evidence>
<dbReference type="Proteomes" id="UP000629468">
    <property type="component" value="Unassembled WGS sequence"/>
</dbReference>